<feature type="domain" description="Bacterial type II secretion system protein E" evidence="4">
    <location>
        <begin position="116"/>
        <end position="491"/>
    </location>
</feature>
<reference evidence="6" key="1">
    <citation type="submission" date="2016-09" db="EMBL/GenBank/DDBJ databases">
        <authorList>
            <person name="Varghese N."/>
            <person name="Submissions S."/>
        </authorList>
    </citation>
    <scope>NUCLEOTIDE SEQUENCE [LARGE SCALE GENOMIC DNA]</scope>
    <source>
        <strain evidence="6">JS23</strain>
    </source>
</reference>
<dbReference type="AlphaFoldDB" id="A0A1H2PJJ4"/>
<evidence type="ECO:0000313" key="5">
    <source>
        <dbReference type="EMBL" id="SDV46550.1"/>
    </source>
</evidence>
<evidence type="ECO:0000259" key="4">
    <source>
        <dbReference type="Pfam" id="PF00437"/>
    </source>
</evidence>
<dbReference type="InterPro" id="IPR001482">
    <property type="entry name" value="T2SS/T4SS_dom"/>
</dbReference>
<dbReference type="STRING" id="1770053.SAMN05216551_101425"/>
<dbReference type="SUPFAM" id="SSF52540">
    <property type="entry name" value="P-loop containing nucleoside triphosphate hydrolases"/>
    <property type="match status" value="1"/>
</dbReference>
<evidence type="ECO:0000256" key="1">
    <source>
        <dbReference type="ARBA" id="ARBA00006611"/>
    </source>
</evidence>
<comment type="similarity">
    <text evidence="1">Belongs to the GSP E family.</text>
</comment>
<sequence length="557" mass="61173">MRRHTSENGRGGMASIDATDAHVRELFERSQRMISARGGLLEASPAQRRACALYEDGVMVVDRMAQRDANVLALRETAARRGVRVHTVYLVDLAVVRLLYENAERGTSSGVGHARRDVEPMEAAVAQLIKEAASAHASDIHIKIHSHEAELFFRSDGQMMRVRQIEARHAHALLATLFNGSDDADATYRVYDYQAARISATSRIPLPPNVQSIRLQFNPLAGGGRHLVARLLYAEKQWGHRVTLQQLGFLPVHVEQLAHLRQLPEGANFVSGPTGSGKSTTLKVILEQLYRERHKRINMLSIEDPPEYEIAGAAQLPVTNVESEEQRAAAYRKAIVAALRSDPDVIMPGEARDASIIALVFTAAMTGHQVWTSLHANSAMAIIDRLRDQSVDTFKLTDPRLLTGLIAQRLVRLVCPHCSVPIIRLSGAQARAQLGDALHEHLPVLAGGLHEQIRVHSPAGCDACRGGYAGRRVVAEVICPDQTFLDLAVRGQRNEAESYWRDALGGVSIAEHGWVQLVNGHVDPADLLSRLGPISAPVAERQRDFAQLGLIAIRDDL</sequence>
<dbReference type="OrthoDB" id="5790493at2"/>
<proteinExistence type="inferred from homology"/>
<protein>
    <submittedName>
        <fullName evidence="5">Type II secretory pathway ATPase GspE/PulE or T4P pilus assembly pathway ATPase PilB</fullName>
    </submittedName>
</protein>
<keyword evidence="2" id="KW-0547">Nucleotide-binding</keyword>
<dbReference type="GO" id="GO:0005524">
    <property type="term" value="F:ATP binding"/>
    <property type="evidence" value="ECO:0007669"/>
    <property type="project" value="UniProtKB-KW"/>
</dbReference>
<dbReference type="InterPro" id="IPR027417">
    <property type="entry name" value="P-loop_NTPase"/>
</dbReference>
<dbReference type="PANTHER" id="PTHR30258">
    <property type="entry name" value="TYPE II SECRETION SYSTEM PROTEIN GSPE-RELATED"/>
    <property type="match status" value="1"/>
</dbReference>
<evidence type="ECO:0000256" key="2">
    <source>
        <dbReference type="ARBA" id="ARBA00022741"/>
    </source>
</evidence>
<dbReference type="EMBL" id="FNLO01000001">
    <property type="protein sequence ID" value="SDV46550.1"/>
    <property type="molecule type" value="Genomic_DNA"/>
</dbReference>
<dbReference type="GO" id="GO:0016887">
    <property type="term" value="F:ATP hydrolysis activity"/>
    <property type="evidence" value="ECO:0007669"/>
    <property type="project" value="TreeGrafter"/>
</dbReference>
<dbReference type="GO" id="GO:0005886">
    <property type="term" value="C:plasma membrane"/>
    <property type="evidence" value="ECO:0007669"/>
    <property type="project" value="TreeGrafter"/>
</dbReference>
<organism evidence="5 6">
    <name type="scientific">Chitinasiproducens palmae</name>
    <dbReference type="NCBI Taxonomy" id="1770053"/>
    <lineage>
        <taxon>Bacteria</taxon>
        <taxon>Pseudomonadati</taxon>
        <taxon>Pseudomonadota</taxon>
        <taxon>Betaproteobacteria</taxon>
        <taxon>Burkholderiales</taxon>
        <taxon>Burkholderiaceae</taxon>
        <taxon>Chitinasiproducens</taxon>
    </lineage>
</organism>
<dbReference type="PANTHER" id="PTHR30258:SF3">
    <property type="entry name" value="SLL1921 PROTEIN"/>
    <property type="match status" value="1"/>
</dbReference>
<evidence type="ECO:0000313" key="6">
    <source>
        <dbReference type="Proteomes" id="UP000243719"/>
    </source>
</evidence>
<dbReference type="Gene3D" id="3.40.50.300">
    <property type="entry name" value="P-loop containing nucleotide triphosphate hydrolases"/>
    <property type="match status" value="1"/>
</dbReference>
<keyword evidence="6" id="KW-1185">Reference proteome</keyword>
<name>A0A1H2PJJ4_9BURK</name>
<keyword evidence="3" id="KW-0067">ATP-binding</keyword>
<gene>
    <name evidence="5" type="ORF">SAMN05216551_101425</name>
</gene>
<evidence type="ECO:0000256" key="3">
    <source>
        <dbReference type="ARBA" id="ARBA00022840"/>
    </source>
</evidence>
<dbReference type="Gene3D" id="3.30.450.90">
    <property type="match status" value="1"/>
</dbReference>
<dbReference type="Pfam" id="PF00437">
    <property type="entry name" value="T2SSE"/>
    <property type="match status" value="1"/>
</dbReference>
<accession>A0A1H2PJJ4</accession>
<dbReference type="Proteomes" id="UP000243719">
    <property type="component" value="Unassembled WGS sequence"/>
</dbReference>